<gene>
    <name evidence="2" type="ORF">ASESINO_201</name>
</gene>
<organism evidence="2 3">
    <name type="scientific">Erwinia phage vB_EamM_Asesino</name>
    <dbReference type="NCBI Taxonomy" id="1883370"/>
    <lineage>
        <taxon>Viruses</taxon>
        <taxon>Duplodnaviria</taxon>
        <taxon>Heunggongvirae</taxon>
        <taxon>Uroviricota</taxon>
        <taxon>Caudoviricetes</taxon>
        <taxon>Chimalliviridae</taxon>
        <taxon>Erskinevirus</taxon>
        <taxon>Erskinevirus asesino</taxon>
    </lineage>
</organism>
<keyword evidence="3" id="KW-1185">Reference proteome</keyword>
<dbReference type="KEGG" id="vg:29057151"/>
<evidence type="ECO:0000256" key="1">
    <source>
        <dbReference type="SAM" id="Phobius"/>
    </source>
</evidence>
<protein>
    <submittedName>
        <fullName evidence="2">Uncharacterized protein</fullName>
    </submittedName>
</protein>
<evidence type="ECO:0000313" key="2">
    <source>
        <dbReference type="EMBL" id="ANZ48214.1"/>
    </source>
</evidence>
<reference evidence="2" key="1">
    <citation type="submission" date="2016-06" db="EMBL/GenBank/DDBJ databases">
        <authorList>
            <person name="Berg J.A."/>
            <person name="Hyde J.R."/>
            <person name="Breakwell D.P."/>
            <person name="Hope S."/>
            <person name="Grose J.H."/>
        </authorList>
    </citation>
    <scope>NUCLEOTIDE SEQUENCE [LARGE SCALE GENOMIC DNA]</scope>
</reference>
<name>A0A1B2IAG5_9CAUD</name>
<keyword evidence="1" id="KW-0472">Membrane</keyword>
<dbReference type="Proteomes" id="UP000202181">
    <property type="component" value="Segment"/>
</dbReference>
<feature type="transmembrane region" description="Helical" evidence="1">
    <location>
        <begin position="6"/>
        <end position="24"/>
    </location>
</feature>
<dbReference type="RefSeq" id="YP_009290819.1">
    <property type="nucleotide sequence ID" value="NC_031107.2"/>
</dbReference>
<sequence length="144" mass="16098">MKIKTFLKVVIAVCIIGVAATYIYPEKALADSIPADEASMLNPDEEPVLLRKVETLNIYKLMAAGKCTGLVIEDADKRRGHKVYQRLYDISCTQPDITSVSVQPLELPNLVAIDFFHNATMVGRVTLNRGDIKDEINSHKQVRR</sequence>
<evidence type="ECO:0000313" key="3">
    <source>
        <dbReference type="Proteomes" id="UP000202181"/>
    </source>
</evidence>
<dbReference type="GeneID" id="29057151"/>
<keyword evidence="1" id="KW-0812">Transmembrane</keyword>
<accession>A0A1B2IAG5</accession>
<dbReference type="EMBL" id="KX397364">
    <property type="protein sequence ID" value="ANZ48214.1"/>
    <property type="molecule type" value="Genomic_DNA"/>
</dbReference>
<proteinExistence type="predicted"/>
<keyword evidence="1" id="KW-1133">Transmembrane helix</keyword>
<dbReference type="OrthoDB" id="35831at10239"/>